<evidence type="ECO:0000313" key="9">
    <source>
        <dbReference type="EMBL" id="MEQ2357925.1"/>
    </source>
</evidence>
<accession>A0ABV1AIE9</accession>
<sequence length="452" mass="51454">MNFISLTFVFLFPVVVLLYWKIPWKHRELFLLAVSYFFYIRESSWAGGLLLLTTAVTYLAGIAIEKGRHRRTWLIFAVAVCLGLLTGLKYSVPPVGISFYTFQTMAYVIDVYRGEISAEKNPASYALFVSFFPQLVAGPIERAGNLLGQLKEKHTRSRVDLLNGFWLMLRGFYKKVVVADYLAVYVDRVYAAPQDAGGIGAVLGTVFFAVQIYCDFSGYTDIARGAARMMGIRLMENFRHPYRAVSIQDFWKRWHISLTRWFTDYVYIPLGGNRRGFAKRCRNVLIVFLLSGFWHGASWNFVVWGLIHGIYMVVAMCFSRIRKDKKRILHPAAGWVMTMLLVNIAWVFFRAPSLFGAWQILLQPFVNPLGSGISETMSFLGIQGLAILRLLATGITWVLLERISEEIDKYCQTRKGLCLAAAGFVVIVTVIEFSWLGMMASGGENAFIYFRF</sequence>
<reference evidence="9 10" key="1">
    <citation type="submission" date="2024-03" db="EMBL/GenBank/DDBJ databases">
        <title>Human intestinal bacterial collection.</title>
        <authorList>
            <person name="Pauvert C."/>
            <person name="Hitch T.C.A."/>
            <person name="Clavel T."/>
        </authorList>
    </citation>
    <scope>NUCLEOTIDE SEQUENCE [LARGE SCALE GENOMIC DNA]</scope>
    <source>
        <strain evidence="9 10">CLA-AA-H95</strain>
    </source>
</reference>
<feature type="transmembrane region" description="Helical" evidence="8">
    <location>
        <begin position="73"/>
        <end position="92"/>
    </location>
</feature>
<feature type="transmembrane region" description="Helical" evidence="8">
    <location>
        <begin position="303"/>
        <end position="321"/>
    </location>
</feature>
<feature type="transmembrane region" description="Helical" evidence="8">
    <location>
        <begin position="44"/>
        <end position="64"/>
    </location>
</feature>
<dbReference type="InterPro" id="IPR028362">
    <property type="entry name" value="AlgI"/>
</dbReference>
<dbReference type="GO" id="GO:0016746">
    <property type="term" value="F:acyltransferase activity"/>
    <property type="evidence" value="ECO:0007669"/>
    <property type="project" value="UniProtKB-KW"/>
</dbReference>
<dbReference type="RefSeq" id="WP_349077761.1">
    <property type="nucleotide sequence ID" value="NZ_JBBMEI010000014.1"/>
</dbReference>
<comment type="caution">
    <text evidence="9">The sequence shown here is derived from an EMBL/GenBank/DDBJ whole genome shotgun (WGS) entry which is preliminary data.</text>
</comment>
<dbReference type="InterPro" id="IPR024194">
    <property type="entry name" value="Ac/AlaTfrase_AlgI/DltB"/>
</dbReference>
<dbReference type="PIRSF" id="PIRSF500217">
    <property type="entry name" value="AlgI"/>
    <property type="match status" value="1"/>
</dbReference>
<feature type="transmembrane region" description="Helical" evidence="8">
    <location>
        <begin position="416"/>
        <end position="436"/>
    </location>
</feature>
<keyword evidence="5 8" id="KW-1133">Transmembrane helix</keyword>
<proteinExistence type="inferred from homology"/>
<organism evidence="9 10">
    <name type="scientific">Blautia intestinihominis</name>
    <dbReference type="NCBI Taxonomy" id="3133152"/>
    <lineage>
        <taxon>Bacteria</taxon>
        <taxon>Bacillati</taxon>
        <taxon>Bacillota</taxon>
        <taxon>Clostridia</taxon>
        <taxon>Lachnospirales</taxon>
        <taxon>Lachnospiraceae</taxon>
        <taxon>Blautia</taxon>
    </lineage>
</organism>
<keyword evidence="6 7" id="KW-0472">Membrane</keyword>
<keyword evidence="4 8" id="KW-0812">Transmembrane</keyword>
<dbReference type="PANTHER" id="PTHR13285:SF18">
    <property type="entry name" value="PROTEIN-CYSTEINE N-PALMITOYLTRANSFERASE RASP"/>
    <property type="match status" value="1"/>
</dbReference>
<feature type="transmembrane region" description="Helical" evidence="8">
    <location>
        <begin position="333"/>
        <end position="358"/>
    </location>
</feature>
<dbReference type="EC" id="2.3.-.-" evidence="9"/>
<dbReference type="InterPro" id="IPR051085">
    <property type="entry name" value="MB_O-acyltransferase"/>
</dbReference>
<feature type="transmembrane region" description="Helical" evidence="8">
    <location>
        <begin position="196"/>
        <end position="214"/>
    </location>
</feature>
<feature type="transmembrane region" description="Helical" evidence="8">
    <location>
        <begin position="378"/>
        <end position="400"/>
    </location>
</feature>
<dbReference type="InterPro" id="IPR004299">
    <property type="entry name" value="MBOAT_fam"/>
</dbReference>
<keyword evidence="3 7" id="KW-1003">Cell membrane</keyword>
<evidence type="ECO:0000256" key="2">
    <source>
        <dbReference type="ARBA" id="ARBA00010323"/>
    </source>
</evidence>
<evidence type="ECO:0000256" key="1">
    <source>
        <dbReference type="ARBA" id="ARBA00004651"/>
    </source>
</evidence>
<keyword evidence="10" id="KW-1185">Reference proteome</keyword>
<dbReference type="PANTHER" id="PTHR13285">
    <property type="entry name" value="ACYLTRANSFERASE"/>
    <property type="match status" value="1"/>
</dbReference>
<evidence type="ECO:0000256" key="7">
    <source>
        <dbReference type="PIRNR" id="PIRNR016636"/>
    </source>
</evidence>
<keyword evidence="7 9" id="KW-0808">Transferase</keyword>
<protein>
    <submittedName>
        <fullName evidence="9">MBOAT family O-acyltransferase</fullName>
        <ecNumber evidence="9">2.3.-.-</ecNumber>
    </submittedName>
</protein>
<evidence type="ECO:0000313" key="10">
    <source>
        <dbReference type="Proteomes" id="UP001446032"/>
    </source>
</evidence>
<dbReference type="Pfam" id="PF03062">
    <property type="entry name" value="MBOAT"/>
    <property type="match status" value="1"/>
</dbReference>
<dbReference type="PIRSF" id="PIRSF016636">
    <property type="entry name" value="AlgI_DltB"/>
    <property type="match status" value="1"/>
</dbReference>
<gene>
    <name evidence="9" type="ORF">WMO75_06150</name>
</gene>
<evidence type="ECO:0000256" key="3">
    <source>
        <dbReference type="ARBA" id="ARBA00022475"/>
    </source>
</evidence>
<feature type="transmembrane region" description="Helical" evidence="8">
    <location>
        <begin position="281"/>
        <end position="297"/>
    </location>
</feature>
<feature type="transmembrane region" description="Helical" evidence="8">
    <location>
        <begin position="7"/>
        <end position="24"/>
    </location>
</feature>
<dbReference type="Proteomes" id="UP001446032">
    <property type="component" value="Unassembled WGS sequence"/>
</dbReference>
<name>A0ABV1AIE9_9FIRM</name>
<evidence type="ECO:0000256" key="4">
    <source>
        <dbReference type="ARBA" id="ARBA00022692"/>
    </source>
</evidence>
<comment type="subcellular location">
    <subcellularLocation>
        <location evidence="1">Cell membrane</location>
        <topology evidence="1">Multi-pass membrane protein</topology>
    </subcellularLocation>
</comment>
<comment type="similarity">
    <text evidence="2 7">Belongs to the membrane-bound acyltransferase family.</text>
</comment>
<evidence type="ECO:0000256" key="8">
    <source>
        <dbReference type="SAM" id="Phobius"/>
    </source>
</evidence>
<dbReference type="EMBL" id="JBBMEI010000014">
    <property type="protein sequence ID" value="MEQ2357925.1"/>
    <property type="molecule type" value="Genomic_DNA"/>
</dbReference>
<keyword evidence="7 9" id="KW-0012">Acyltransferase</keyword>
<evidence type="ECO:0000256" key="5">
    <source>
        <dbReference type="ARBA" id="ARBA00022989"/>
    </source>
</evidence>
<evidence type="ECO:0000256" key="6">
    <source>
        <dbReference type="ARBA" id="ARBA00023136"/>
    </source>
</evidence>